<evidence type="ECO:0000313" key="2">
    <source>
        <dbReference type="EMBL" id="POW14684.1"/>
    </source>
</evidence>
<gene>
    <name evidence="2" type="ORF">PSHT_07333</name>
</gene>
<feature type="region of interest" description="Disordered" evidence="1">
    <location>
        <begin position="1"/>
        <end position="65"/>
    </location>
</feature>
<proteinExistence type="predicted"/>
<feature type="compositionally biased region" description="Polar residues" evidence="1">
    <location>
        <begin position="33"/>
        <end position="53"/>
    </location>
</feature>
<dbReference type="Proteomes" id="UP000238274">
    <property type="component" value="Unassembled WGS sequence"/>
</dbReference>
<feature type="region of interest" description="Disordered" evidence="1">
    <location>
        <begin position="215"/>
        <end position="246"/>
    </location>
</feature>
<comment type="caution">
    <text evidence="2">The sequence shown here is derived from an EMBL/GenBank/DDBJ whole genome shotgun (WGS) entry which is preliminary data.</text>
</comment>
<evidence type="ECO:0008006" key="4">
    <source>
        <dbReference type="Google" id="ProtNLM"/>
    </source>
</evidence>
<protein>
    <recommendedName>
        <fullName evidence="4">SAM domain-containing protein</fullName>
    </recommendedName>
</protein>
<sequence length="433" mass="47560">MTYSKPPVRKSLNASPTTTVVSSHESTGIPDQLQLSRETTPDDNQNSGVNVDQVTRDSTPDHEGTPIKVNISFKLFVSSKNKKNKKIWVPVSSSKEFPLKIVVGTDSFDNFRAKVATACDEQFPNTGAIIMESIDNRVRPIYWNVSIPRCPDWKKSDQCELKDDSDYNGWLNAACEIGRKDVGLSIKMPNPADAIKRAEKEDLLAKQAMRKEAVSASKKRKAAALDGDDGGGGGGSDSDGSDSEIDADEFDDINFHMKKIYAAHPPNSLYDRLNPVYIDPANPPVQDWAKALMDRKEGVGIQSPPSSLPYLVVNSSKRSKLERTVGTDNISNFLAQLLAAAQGGGNPPSNHFDRPPLQSPPNESDIKVYLEWVGVRDKDAVLEILVANDIFCHKMFRPSGALTRKDLLDLGLTVGNVSLLIDNLDKYDQFLSS</sequence>
<organism evidence="2 3">
    <name type="scientific">Puccinia striiformis</name>
    <dbReference type="NCBI Taxonomy" id="27350"/>
    <lineage>
        <taxon>Eukaryota</taxon>
        <taxon>Fungi</taxon>
        <taxon>Dikarya</taxon>
        <taxon>Basidiomycota</taxon>
        <taxon>Pucciniomycotina</taxon>
        <taxon>Pucciniomycetes</taxon>
        <taxon>Pucciniales</taxon>
        <taxon>Pucciniaceae</taxon>
        <taxon>Puccinia</taxon>
    </lineage>
</organism>
<evidence type="ECO:0000313" key="3">
    <source>
        <dbReference type="Proteomes" id="UP000238274"/>
    </source>
</evidence>
<feature type="compositionally biased region" description="Basic and acidic residues" evidence="1">
    <location>
        <begin position="54"/>
        <end position="65"/>
    </location>
</feature>
<reference evidence="3" key="3">
    <citation type="journal article" date="2018" name="Mol. Plant Microbe Interact.">
        <title>Genome sequence resources for the wheat stripe rust pathogen (Puccinia striiformis f. sp. tritici) and the barley stripe rust pathogen (Puccinia striiformis f. sp. hordei).</title>
        <authorList>
            <person name="Xia C."/>
            <person name="Wang M."/>
            <person name="Yin C."/>
            <person name="Cornejo O.E."/>
            <person name="Hulbert S.H."/>
            <person name="Chen X."/>
        </authorList>
    </citation>
    <scope>NUCLEOTIDE SEQUENCE [LARGE SCALE GENOMIC DNA]</scope>
    <source>
        <strain evidence="3">93TX-2</strain>
    </source>
</reference>
<name>A0A2S4VYS8_9BASI</name>
<dbReference type="VEuPathDB" id="FungiDB:PSTT_08340"/>
<evidence type="ECO:0000256" key="1">
    <source>
        <dbReference type="SAM" id="MobiDB-lite"/>
    </source>
</evidence>
<feature type="compositionally biased region" description="Polar residues" evidence="1">
    <location>
        <begin position="12"/>
        <end position="26"/>
    </location>
</feature>
<dbReference type="OrthoDB" id="2507298at2759"/>
<dbReference type="VEuPathDB" id="FungiDB:PSHT_07333"/>
<keyword evidence="3" id="KW-1185">Reference proteome</keyword>
<reference evidence="3" key="2">
    <citation type="journal article" date="2018" name="BMC Genomics">
        <title>Genomic insights into host adaptation between the wheat stripe rust pathogen (Puccinia striiformis f. sp. tritici) and the barley stripe rust pathogen (Puccinia striiformis f. sp. hordei).</title>
        <authorList>
            <person name="Xia C."/>
            <person name="Wang M."/>
            <person name="Yin C."/>
            <person name="Cornejo O.E."/>
            <person name="Hulbert S.H."/>
            <person name="Chen X."/>
        </authorList>
    </citation>
    <scope>NUCLEOTIDE SEQUENCE [LARGE SCALE GENOMIC DNA]</scope>
    <source>
        <strain evidence="3">93TX-2</strain>
    </source>
</reference>
<accession>A0A2S4VYS8</accession>
<reference evidence="2 3" key="1">
    <citation type="submission" date="2017-12" db="EMBL/GenBank/DDBJ databases">
        <title>Gene loss provides genomic basis for host adaptation in cereal stripe rust fungi.</title>
        <authorList>
            <person name="Xia C."/>
        </authorList>
    </citation>
    <scope>NUCLEOTIDE SEQUENCE [LARGE SCALE GENOMIC DNA]</scope>
    <source>
        <strain evidence="2 3">93TX-2</strain>
    </source>
</reference>
<dbReference type="EMBL" id="PKSM01000089">
    <property type="protein sequence ID" value="POW14684.1"/>
    <property type="molecule type" value="Genomic_DNA"/>
</dbReference>
<dbReference type="AlphaFoldDB" id="A0A2S4VYS8"/>